<feature type="transmembrane region" description="Helical" evidence="1">
    <location>
        <begin position="66"/>
        <end position="84"/>
    </location>
</feature>
<accession>A0A227KRE1</accession>
<keyword evidence="1" id="KW-0812">Transmembrane</keyword>
<dbReference type="InterPro" id="IPR037185">
    <property type="entry name" value="EmrE-like"/>
</dbReference>
<keyword evidence="4" id="KW-1185">Reference proteome</keyword>
<dbReference type="EMBL" id="NHMP01000001">
    <property type="protein sequence ID" value="OXE51062.1"/>
    <property type="molecule type" value="Genomic_DNA"/>
</dbReference>
<feature type="transmembrane region" description="Helical" evidence="1">
    <location>
        <begin position="263"/>
        <end position="283"/>
    </location>
</feature>
<sequence>MRLSGPLFVLIGALCFSFSGTIQSFAPEAATPFTVTEARMVIGTLGLAAFCWAVKKFPNSWSSFNFKFLVLVALCLYGFQLLFFSSLPKTGVAVGTIAAIGSTPIWTAIIEKIVYGKNPSKIWYFSTVTAIVGIVLLNLENFNSTIHWIYLLLPLLAGLCYAGEIVAAPKAMEGVSSESAMVVVMGLVALINAPMLMFFPISWIATAQGLSCAVALGLVTASLAFAFFFTGVRHTKASVASTLGLAEPMGAACWGIFLLHEPYSAWTLLGIGLILVSILVLSLKSE</sequence>
<evidence type="ECO:0000259" key="2">
    <source>
        <dbReference type="Pfam" id="PF00892"/>
    </source>
</evidence>
<feature type="transmembrane region" description="Helical" evidence="1">
    <location>
        <begin position="145"/>
        <end position="168"/>
    </location>
</feature>
<evidence type="ECO:0000256" key="1">
    <source>
        <dbReference type="SAM" id="Phobius"/>
    </source>
</evidence>
<protein>
    <submittedName>
        <fullName evidence="3">EamA family transporter</fullName>
    </submittedName>
</protein>
<dbReference type="Gene3D" id="1.10.3730.20">
    <property type="match status" value="1"/>
</dbReference>
<evidence type="ECO:0000313" key="3">
    <source>
        <dbReference type="EMBL" id="OXE51062.1"/>
    </source>
</evidence>
<dbReference type="RefSeq" id="WP_066591108.1">
    <property type="nucleotide sequence ID" value="NZ_CAOTBB010000005.1"/>
</dbReference>
<reference evidence="4" key="1">
    <citation type="submission" date="2017-05" db="EMBL/GenBank/DDBJ databases">
        <title>Improved OligoMM genomes.</title>
        <authorList>
            <person name="Garzetti D."/>
        </authorList>
    </citation>
    <scope>NUCLEOTIDE SEQUENCE [LARGE SCALE GENOMIC DNA]</scope>
    <source>
        <strain evidence="4">YL45</strain>
    </source>
</reference>
<dbReference type="Pfam" id="PF00892">
    <property type="entry name" value="EamA"/>
    <property type="match status" value="2"/>
</dbReference>
<evidence type="ECO:0000313" key="4">
    <source>
        <dbReference type="Proteomes" id="UP000214610"/>
    </source>
</evidence>
<dbReference type="AlphaFoldDB" id="A0A227KRE1"/>
<feature type="transmembrane region" description="Helical" evidence="1">
    <location>
        <begin position="122"/>
        <end position="139"/>
    </location>
</feature>
<feature type="domain" description="EamA" evidence="2">
    <location>
        <begin position="4"/>
        <end position="138"/>
    </location>
</feature>
<gene>
    <name evidence="3" type="ORF">ADH67_01840</name>
</gene>
<proteinExistence type="predicted"/>
<dbReference type="GeneID" id="78363264"/>
<keyword evidence="1" id="KW-1133">Transmembrane helix</keyword>
<feature type="transmembrane region" description="Helical" evidence="1">
    <location>
        <begin position="180"/>
        <end position="201"/>
    </location>
</feature>
<feature type="domain" description="EamA" evidence="2">
    <location>
        <begin position="150"/>
        <end position="282"/>
    </location>
</feature>
<dbReference type="SUPFAM" id="SSF103481">
    <property type="entry name" value="Multidrug resistance efflux transporter EmrE"/>
    <property type="match status" value="2"/>
</dbReference>
<dbReference type="GO" id="GO:0016020">
    <property type="term" value="C:membrane"/>
    <property type="evidence" value="ECO:0007669"/>
    <property type="project" value="InterPro"/>
</dbReference>
<feature type="transmembrane region" description="Helical" evidence="1">
    <location>
        <begin position="34"/>
        <end position="54"/>
    </location>
</feature>
<name>A0A227KRE1_9BURK</name>
<feature type="transmembrane region" description="Helical" evidence="1">
    <location>
        <begin position="207"/>
        <end position="230"/>
    </location>
</feature>
<dbReference type="PANTHER" id="PTHR22911">
    <property type="entry name" value="ACYL-MALONYL CONDENSING ENZYME-RELATED"/>
    <property type="match status" value="1"/>
</dbReference>
<organism evidence="3 4">
    <name type="scientific">Turicimonas muris</name>
    <dbReference type="NCBI Taxonomy" id="1796652"/>
    <lineage>
        <taxon>Bacteria</taxon>
        <taxon>Pseudomonadati</taxon>
        <taxon>Pseudomonadota</taxon>
        <taxon>Betaproteobacteria</taxon>
        <taxon>Burkholderiales</taxon>
        <taxon>Sutterellaceae</taxon>
        <taxon>Turicimonas</taxon>
    </lineage>
</organism>
<dbReference type="InterPro" id="IPR000620">
    <property type="entry name" value="EamA_dom"/>
</dbReference>
<dbReference type="Proteomes" id="UP000214610">
    <property type="component" value="Unassembled WGS sequence"/>
</dbReference>
<comment type="caution">
    <text evidence="3">The sequence shown here is derived from an EMBL/GenBank/DDBJ whole genome shotgun (WGS) entry which is preliminary data.</text>
</comment>
<keyword evidence="1" id="KW-0472">Membrane</keyword>
<dbReference type="PANTHER" id="PTHR22911:SF79">
    <property type="entry name" value="MOBA-LIKE NTP TRANSFERASE DOMAIN-CONTAINING PROTEIN"/>
    <property type="match status" value="1"/>
</dbReference>